<organism evidence="1">
    <name type="scientific">Hexamita inflata</name>
    <dbReference type="NCBI Taxonomy" id="28002"/>
    <lineage>
        <taxon>Eukaryota</taxon>
        <taxon>Metamonada</taxon>
        <taxon>Diplomonadida</taxon>
        <taxon>Hexamitidae</taxon>
        <taxon>Hexamitinae</taxon>
        <taxon>Hexamita</taxon>
    </lineage>
</organism>
<dbReference type="AlphaFoldDB" id="A0AA86UWM6"/>
<dbReference type="EMBL" id="CAXDID020000143">
    <property type="protein sequence ID" value="CAL6039737.1"/>
    <property type="molecule type" value="Genomic_DNA"/>
</dbReference>
<comment type="caution">
    <text evidence="1">The sequence shown here is derived from an EMBL/GenBank/DDBJ whole genome shotgun (WGS) entry which is preliminary data.</text>
</comment>
<sequence length="183" mass="21607">MIFVVSLFGIISENKSGLPQHENQYLSNFCAFIFFEEILEIVNFDLFSKYRATEAIQVKCVRQPQYHLYQYSNKMFADVTGIKIGSKSGRKNGVQRKLKNEVILLQYFEGYVMHYIYKISLPNSKKSVEILLQQTPEQLVDLLTFLNRKCKYIVNDNTYYTDFQVGHRALELEKSDRENQRFQ</sequence>
<evidence type="ECO:0000313" key="2">
    <source>
        <dbReference type="EMBL" id="CAL6039737.1"/>
    </source>
</evidence>
<reference evidence="2 3" key="2">
    <citation type="submission" date="2024-07" db="EMBL/GenBank/DDBJ databases">
        <authorList>
            <person name="Akdeniz Z."/>
        </authorList>
    </citation>
    <scope>NUCLEOTIDE SEQUENCE [LARGE SCALE GENOMIC DNA]</scope>
</reference>
<evidence type="ECO:0000313" key="3">
    <source>
        <dbReference type="Proteomes" id="UP001642409"/>
    </source>
</evidence>
<evidence type="ECO:0000313" key="1">
    <source>
        <dbReference type="EMBL" id="CAI9974845.1"/>
    </source>
</evidence>
<accession>A0AA86UWM6</accession>
<keyword evidence="3" id="KW-1185">Reference proteome</keyword>
<dbReference type="EMBL" id="CATOUU010001155">
    <property type="protein sequence ID" value="CAI9974845.1"/>
    <property type="molecule type" value="Genomic_DNA"/>
</dbReference>
<gene>
    <name evidence="2" type="ORF">HINF_LOCUS37999</name>
    <name evidence="1" type="ORF">HINF_LOCUS62490</name>
</gene>
<protein>
    <submittedName>
        <fullName evidence="2">Hypothetical_protein</fullName>
    </submittedName>
</protein>
<dbReference type="Proteomes" id="UP001642409">
    <property type="component" value="Unassembled WGS sequence"/>
</dbReference>
<reference evidence="1" key="1">
    <citation type="submission" date="2023-06" db="EMBL/GenBank/DDBJ databases">
        <authorList>
            <person name="Kurt Z."/>
        </authorList>
    </citation>
    <scope>NUCLEOTIDE SEQUENCE</scope>
</reference>
<proteinExistence type="predicted"/>
<name>A0AA86UWM6_9EUKA</name>